<protein>
    <submittedName>
        <fullName evidence="5">Uncharacterized protein</fullName>
    </submittedName>
</protein>
<dbReference type="PANTHER" id="PTHR24189:SF50">
    <property type="entry name" value="ANKYRIN REPEAT AND SOCS BOX PROTEIN 2"/>
    <property type="match status" value="1"/>
</dbReference>
<evidence type="ECO:0000256" key="3">
    <source>
        <dbReference type="PROSITE-ProRule" id="PRU00023"/>
    </source>
</evidence>
<gene>
    <name evidence="5" type="ORF">PGLA2088_LOCUS23822</name>
</gene>
<feature type="repeat" description="ANK" evidence="3">
    <location>
        <begin position="304"/>
        <end position="336"/>
    </location>
</feature>
<dbReference type="InterPro" id="IPR036770">
    <property type="entry name" value="Ankyrin_rpt-contain_sf"/>
</dbReference>
<dbReference type="AlphaFoldDB" id="A0A813JQQ8"/>
<evidence type="ECO:0000313" key="5">
    <source>
        <dbReference type="EMBL" id="CAE8684136.1"/>
    </source>
</evidence>
<feature type="region of interest" description="Disordered" evidence="4">
    <location>
        <begin position="812"/>
        <end position="878"/>
    </location>
</feature>
<reference evidence="5" key="1">
    <citation type="submission" date="2021-02" db="EMBL/GenBank/DDBJ databases">
        <authorList>
            <person name="Dougan E. K."/>
            <person name="Rhodes N."/>
            <person name="Thang M."/>
            <person name="Chan C."/>
        </authorList>
    </citation>
    <scope>NUCLEOTIDE SEQUENCE</scope>
</reference>
<keyword evidence="2 3" id="KW-0040">ANK repeat</keyword>
<dbReference type="Proteomes" id="UP000626109">
    <property type="component" value="Unassembled WGS sequence"/>
</dbReference>
<dbReference type="InterPro" id="IPR002110">
    <property type="entry name" value="Ankyrin_rpt"/>
</dbReference>
<evidence type="ECO:0000256" key="2">
    <source>
        <dbReference type="ARBA" id="ARBA00023043"/>
    </source>
</evidence>
<dbReference type="SMART" id="SM00248">
    <property type="entry name" value="ANK"/>
    <property type="match status" value="2"/>
</dbReference>
<accession>A0A813JQQ8</accession>
<feature type="repeat" description="ANK" evidence="3">
    <location>
        <begin position="268"/>
        <end position="303"/>
    </location>
</feature>
<dbReference type="PANTHER" id="PTHR24189">
    <property type="entry name" value="MYOTROPHIN"/>
    <property type="match status" value="1"/>
</dbReference>
<organism evidence="5 6">
    <name type="scientific">Polarella glacialis</name>
    <name type="common">Dinoflagellate</name>
    <dbReference type="NCBI Taxonomy" id="89957"/>
    <lineage>
        <taxon>Eukaryota</taxon>
        <taxon>Sar</taxon>
        <taxon>Alveolata</taxon>
        <taxon>Dinophyceae</taxon>
        <taxon>Suessiales</taxon>
        <taxon>Suessiaceae</taxon>
        <taxon>Polarella</taxon>
    </lineage>
</organism>
<feature type="compositionally biased region" description="Low complexity" evidence="4">
    <location>
        <begin position="846"/>
        <end position="866"/>
    </location>
</feature>
<evidence type="ECO:0000256" key="1">
    <source>
        <dbReference type="ARBA" id="ARBA00022737"/>
    </source>
</evidence>
<dbReference type="Gene3D" id="1.25.40.20">
    <property type="entry name" value="Ankyrin repeat-containing domain"/>
    <property type="match status" value="1"/>
</dbReference>
<feature type="non-terminal residue" evidence="5">
    <location>
        <position position="1"/>
    </location>
</feature>
<dbReference type="SUPFAM" id="SSF48403">
    <property type="entry name" value="Ankyrin repeat"/>
    <property type="match status" value="1"/>
</dbReference>
<dbReference type="InterPro" id="IPR003961">
    <property type="entry name" value="FN3_dom"/>
</dbReference>
<proteinExistence type="predicted"/>
<keyword evidence="1" id="KW-0677">Repeat</keyword>
<evidence type="ECO:0000256" key="4">
    <source>
        <dbReference type="SAM" id="MobiDB-lite"/>
    </source>
</evidence>
<evidence type="ECO:0000313" key="6">
    <source>
        <dbReference type="Proteomes" id="UP000626109"/>
    </source>
</evidence>
<name>A0A813JQQ8_POLGL</name>
<dbReference type="CDD" id="cd00063">
    <property type="entry name" value="FN3"/>
    <property type="match status" value="1"/>
</dbReference>
<comment type="caution">
    <text evidence="5">The sequence shown here is derived from an EMBL/GenBank/DDBJ whole genome shotgun (WGS) entry which is preliminary data.</text>
</comment>
<dbReference type="PROSITE" id="PS50088">
    <property type="entry name" value="ANK_REPEAT"/>
    <property type="match status" value="2"/>
</dbReference>
<dbReference type="Pfam" id="PF12796">
    <property type="entry name" value="Ank_2"/>
    <property type="match status" value="1"/>
</dbReference>
<sequence length="1013" mass="111198">VFFETPTQELCLGGLPPSDLACTQSSQVFQQKEPHAIPSSWVEAVWVGDGANFFKGAPLLSYTASHAVSLEPEHRGDGHHLYLDGEDEPLQLVRDKSWIAALLGQQQQAVQLGLHDVVGLKPEASYELCVQALTHNGWTEWSEPGKVEMPRIGYDQEQLVSEKTANAFYRSNLLPQAFYKEYGRCWESIEEALTEERLLRLKAAVQATAGGHAEKVPVATFDHKLSRWLVDLEGPVRQSINLPEHEARLMLRDLVSRKANVNYRDQATGRMPLTYACEYGARVKIGVLEELLALNADVDSMNDARRTALAIASAGGHFRSVEVLLGKGADATIVSLQGETALLGARGFRGMRRHEMRGQEQCRRLLCRDREPWQSFAERVASAPDPRAAAQAFLELAFPGGPSTMFVDEKDGKRISKHDRLRLFEQIMEVRDGSEKGAAESDRRGHFCAHTLLLPQIRAAALQEPPNTECAYFARYLLFSGVMKWCIHEAKAEAASLLTHFEQELRSQRGLLLQLPTLTEEAEVLIGDQRKASSTKFAGRALHQWHAHDDLPWLTECNVVGTFEALVHCGALQGMEDFCNWVGELNAQICASDSLQSSVQLGAWDKRLPLYFWGGAYVKFLLGEAGRAAQIFHSIARELVRRVGGTVEYRDAPNKNPGRVVKKQFDYATPGLALLHEALDMMPGRFRRAFRADLPNSDSVQDVSELEPPARGADLVIGRMGDHLPMAAEAVRLATGSGSQSVLVVLLAELVISHPVAAGAIETSPEDARATVEEDLLAAGADAVVFQDGPLDCSAGLAKVRAKQKLLRKGSVAATAASEGDPSEESPSAAPERGSASGSEGDNNHNDNNNNYNNNDNNNNNNDNHNSSSEREEPMLAVTGSDKSQILFDIRKCRTGDKGDMLCAGGLLDLVRGSITCTVEKEVLQIYQHALALTIENDGAKVVRVKNGFHTPVTGGYADLKLFLLIAHDKQEGSLAASKVCHICELQVHLKSFLACKKFTHMPYVIDRGDFDE</sequence>
<dbReference type="EMBL" id="CAJNNW010026278">
    <property type="protein sequence ID" value="CAE8684136.1"/>
    <property type="molecule type" value="Genomic_DNA"/>
</dbReference>
<dbReference type="InterPro" id="IPR050745">
    <property type="entry name" value="Multifunctional_regulatory"/>
</dbReference>